<dbReference type="GO" id="GO:0005524">
    <property type="term" value="F:ATP binding"/>
    <property type="evidence" value="ECO:0007669"/>
    <property type="project" value="UniProtKB-UniRule"/>
</dbReference>
<evidence type="ECO:0000256" key="1">
    <source>
        <dbReference type="ARBA" id="ARBA00022490"/>
    </source>
</evidence>
<feature type="domain" description="RecF/RecN/SMC N-terminal" evidence="7">
    <location>
        <begin position="3"/>
        <end position="415"/>
    </location>
</feature>
<proteinExistence type="inferred from homology"/>
<dbReference type="AlphaFoldDB" id="A0A6C0GER0"/>
<dbReference type="GO" id="GO:0005694">
    <property type="term" value="C:chromosome"/>
    <property type="evidence" value="ECO:0007669"/>
    <property type="project" value="InterPro"/>
</dbReference>
<comment type="subunit">
    <text evidence="6">Homodimer.</text>
</comment>
<dbReference type="GO" id="GO:0016887">
    <property type="term" value="F:ATP hydrolysis activity"/>
    <property type="evidence" value="ECO:0007669"/>
    <property type="project" value="InterPro"/>
</dbReference>
<evidence type="ECO:0000313" key="10">
    <source>
        <dbReference type="Proteomes" id="UP000480178"/>
    </source>
</evidence>
<dbReference type="Pfam" id="PF02463">
    <property type="entry name" value="SMC_N"/>
    <property type="match status" value="2"/>
</dbReference>
<keyword evidence="10" id="KW-1185">Reference proteome</keyword>
<organism evidence="9 10">
    <name type="scientific">Rhodocytophaga rosea</name>
    <dbReference type="NCBI Taxonomy" id="2704465"/>
    <lineage>
        <taxon>Bacteria</taxon>
        <taxon>Pseudomonadati</taxon>
        <taxon>Bacteroidota</taxon>
        <taxon>Cytophagia</taxon>
        <taxon>Cytophagales</taxon>
        <taxon>Rhodocytophagaceae</taxon>
        <taxon>Rhodocytophaga</taxon>
    </lineage>
</organism>
<evidence type="ECO:0000259" key="7">
    <source>
        <dbReference type="Pfam" id="PF02463"/>
    </source>
</evidence>
<evidence type="ECO:0000256" key="4">
    <source>
        <dbReference type="ARBA" id="ARBA00023054"/>
    </source>
</evidence>
<dbReference type="GO" id="GO:0005737">
    <property type="term" value="C:cytoplasm"/>
    <property type="evidence" value="ECO:0007669"/>
    <property type="project" value="UniProtKB-SubCell"/>
</dbReference>
<dbReference type="InterPro" id="IPR036277">
    <property type="entry name" value="SMC_hinge_sf"/>
</dbReference>
<feature type="domain" description="RecF/RecN/SMC N-terminal" evidence="7">
    <location>
        <begin position="701"/>
        <end position="1176"/>
    </location>
</feature>
<dbReference type="Gene3D" id="3.30.70.1620">
    <property type="match status" value="1"/>
</dbReference>
<evidence type="ECO:0000256" key="6">
    <source>
        <dbReference type="HAMAP-Rule" id="MF_01894"/>
    </source>
</evidence>
<evidence type="ECO:0000259" key="8">
    <source>
        <dbReference type="Pfam" id="PF06470"/>
    </source>
</evidence>
<name>A0A6C0GER0_9BACT</name>
<dbReference type="InterPro" id="IPR003395">
    <property type="entry name" value="RecF/RecN/SMC_N"/>
</dbReference>
<protein>
    <recommendedName>
        <fullName evidence="6">Chromosome partition protein Smc</fullName>
    </recommendedName>
</protein>
<dbReference type="GO" id="GO:0007062">
    <property type="term" value="P:sister chromatid cohesion"/>
    <property type="evidence" value="ECO:0007669"/>
    <property type="project" value="InterPro"/>
</dbReference>
<keyword evidence="1 6" id="KW-0963">Cytoplasm</keyword>
<evidence type="ECO:0000256" key="2">
    <source>
        <dbReference type="ARBA" id="ARBA00022741"/>
    </source>
</evidence>
<dbReference type="InterPro" id="IPR024704">
    <property type="entry name" value="SMC"/>
</dbReference>
<dbReference type="InterPro" id="IPR011890">
    <property type="entry name" value="SMC_prok"/>
</dbReference>
<dbReference type="Gene3D" id="3.40.50.300">
    <property type="entry name" value="P-loop containing nucleotide triphosphate hydrolases"/>
    <property type="match status" value="2"/>
</dbReference>
<keyword evidence="3 6" id="KW-0067">ATP-binding</keyword>
<dbReference type="CDD" id="cd03278">
    <property type="entry name" value="ABC_SMC_barmotin"/>
    <property type="match status" value="1"/>
</dbReference>
<dbReference type="GO" id="GO:0030261">
    <property type="term" value="P:chromosome condensation"/>
    <property type="evidence" value="ECO:0007669"/>
    <property type="project" value="InterPro"/>
</dbReference>
<comment type="domain">
    <text evidence="6">Contains large globular domains required for ATP hydrolysis at each terminus and a third globular domain forming a flexible hinge near the middle of the molecule. These domains are separated by coiled-coil structures.</text>
</comment>
<dbReference type="GO" id="GO:0006260">
    <property type="term" value="P:DNA replication"/>
    <property type="evidence" value="ECO:0007669"/>
    <property type="project" value="UniProtKB-UniRule"/>
</dbReference>
<dbReference type="Gene3D" id="1.20.1060.20">
    <property type="match status" value="1"/>
</dbReference>
<evidence type="ECO:0000313" key="9">
    <source>
        <dbReference type="EMBL" id="QHT66465.1"/>
    </source>
</evidence>
<keyword evidence="4 6" id="KW-0175">Coiled coil</keyword>
<dbReference type="InterPro" id="IPR010935">
    <property type="entry name" value="SMC_hinge"/>
</dbReference>
<feature type="coiled-coil region" evidence="6">
    <location>
        <begin position="674"/>
        <end position="771"/>
    </location>
</feature>
<dbReference type="GO" id="GO:0007059">
    <property type="term" value="P:chromosome segregation"/>
    <property type="evidence" value="ECO:0007669"/>
    <property type="project" value="UniProtKB-UniRule"/>
</dbReference>
<dbReference type="InterPro" id="IPR027417">
    <property type="entry name" value="P-loop_NTPase"/>
</dbReference>
<dbReference type="PANTHER" id="PTHR43977">
    <property type="entry name" value="STRUCTURAL MAINTENANCE OF CHROMOSOMES PROTEIN 3"/>
    <property type="match status" value="1"/>
</dbReference>
<keyword evidence="5 6" id="KW-0238">DNA-binding</keyword>
<feature type="coiled-coil region" evidence="6">
    <location>
        <begin position="241"/>
        <end position="492"/>
    </location>
</feature>
<dbReference type="Proteomes" id="UP000480178">
    <property type="component" value="Chromosome"/>
</dbReference>
<evidence type="ECO:0000256" key="3">
    <source>
        <dbReference type="ARBA" id="ARBA00022840"/>
    </source>
</evidence>
<feature type="coiled-coil region" evidence="6">
    <location>
        <begin position="174"/>
        <end position="208"/>
    </location>
</feature>
<dbReference type="SUPFAM" id="SSF57997">
    <property type="entry name" value="Tropomyosin"/>
    <property type="match status" value="1"/>
</dbReference>
<sequence>MQLSKLEIKGFKSFGDKVVINFDEGITGIVGPNGCGKSNIVDAIRWVLGEQKTKALRSEKMENIIFNGTKTRKALQMAEVSLTFNNNRKLLPTEYSQVTITRKYYRSGESEYLLNNVTCRLKDITNLFLDTGIVSDSYAIIELKMVDDILNDKDNSRRGLFEEAAGISKFKVRKKETLRKLEETDTDLARVEDLLHEISKNLKVLEKQAKQTQSYFKLKEEYKHWSIVLARKTIDKHSESFIKLGKQIETEQERKRQLQQQLGEKELSLEKEKGSLIEKERLFAARQRTLNEYVGKIRQYENEKKIRQERQAFLTDKLNSLKTQLEQDQGNIRKAEDEIAKLTRQKLAAEQVVRDMSEQLAFLQEEYQAQKNLTHQLQQEVSRASGQFRKHQEEVYQLKKSLEIKQIQLSSLKQELERATSANAEQRTNLHLFEDKLYEITTRLEESQQALNSLQNSVKQIQEETHQIESDIERLKQEIGQHNRTLDARQNEYKLTKSLVESLEGFPEAIKFLKKHHAFDKNALLVSDILTCPNEYRVAIENYLEPVMNYYVVQTEEQAYQAIGWLSHAEKGRANFFVLDNIGTYTSASILKSDVEKGIVAAIDIVEYDAKYQYLVRILLDNVYILTQNQPVLPRNEGAIFITQNGKATRRRFSISGGSVGLFEGKRIGRARNLENLKAEIAQLNETIAGLNTALQQKQQQKQELQTKQASLSAAVSQKQKEITLISQEQITVRTRQEQTMQLLQSQSARHSAIQEQMEILQEEIEEQEPESDTKAAALKQVEARVSQLNGELLYENEALGQKSSAYNQENIAVHQQQNKVSALVQEIHFQEQALQSSLLRLTKNKEELHKTEHLVDQLADTTEADDDTLATLQQEKESIEQGVNEAEKAYYQARGWIDKAEKETKDINRQRESTDSLLNELQHKLSDTKLQLMAVKERLSVEFSIDLDAFMQETAAPTNGFLPGIGEEWSEQLLREKVQDIKSRMERIGPINPMALEAYEEMKGRFDFIDSQKQDLANAKQSLLQTISEIDMVARENFMKAYEQIRQNFIKVFRSLFSEEDSCDLKLSNPENPLESSIEIMAKPKGKRPLTINQLSGGEKTLTAISLLFAIYLLKPAPFCIFDEVDAPLDDANIDKFNNIIRTFSADSQFIVVTHNKRTMVATDIIYGITQTEDDIGVSKVVPVDLRALA</sequence>
<dbReference type="GO" id="GO:0003677">
    <property type="term" value="F:DNA binding"/>
    <property type="evidence" value="ECO:0007669"/>
    <property type="project" value="UniProtKB-UniRule"/>
</dbReference>
<dbReference type="RefSeq" id="WP_162442519.1">
    <property type="nucleotide sequence ID" value="NZ_CP048222.1"/>
</dbReference>
<accession>A0A6C0GER0</accession>
<feature type="binding site" evidence="6">
    <location>
        <begin position="32"/>
        <end position="39"/>
    </location>
    <ligand>
        <name>ATP</name>
        <dbReference type="ChEBI" id="CHEBI:30616"/>
    </ligand>
</feature>
<dbReference type="NCBIfam" id="TIGR02168">
    <property type="entry name" value="SMC_prok_B"/>
    <property type="match status" value="1"/>
</dbReference>
<dbReference type="Pfam" id="PF06470">
    <property type="entry name" value="SMC_hinge"/>
    <property type="match status" value="1"/>
</dbReference>
<dbReference type="KEGG" id="rhoz:GXP67_07250"/>
<keyword evidence="2 6" id="KW-0547">Nucleotide-binding</keyword>
<evidence type="ECO:0000256" key="5">
    <source>
        <dbReference type="ARBA" id="ARBA00023125"/>
    </source>
</evidence>
<feature type="domain" description="SMC hinge" evidence="8">
    <location>
        <begin position="526"/>
        <end position="625"/>
    </location>
</feature>
<dbReference type="PIRSF" id="PIRSF005719">
    <property type="entry name" value="SMC"/>
    <property type="match status" value="1"/>
</dbReference>
<comment type="similarity">
    <text evidence="6">Belongs to the SMC family.</text>
</comment>
<comment type="subcellular location">
    <subcellularLocation>
        <location evidence="6">Cytoplasm</location>
    </subcellularLocation>
</comment>
<reference evidence="9 10" key="1">
    <citation type="submission" date="2020-01" db="EMBL/GenBank/DDBJ databases">
        <authorList>
            <person name="Kim M.K."/>
        </authorList>
    </citation>
    <scope>NUCLEOTIDE SEQUENCE [LARGE SCALE GENOMIC DNA]</scope>
    <source>
        <strain evidence="9 10">172606-1</strain>
    </source>
</reference>
<dbReference type="SUPFAM" id="SSF75553">
    <property type="entry name" value="Smc hinge domain"/>
    <property type="match status" value="1"/>
</dbReference>
<gene>
    <name evidence="6 9" type="primary">smc</name>
    <name evidence="9" type="ORF">GXP67_07250</name>
</gene>
<comment type="function">
    <text evidence="6">Required for chromosome condensation and partitioning.</text>
</comment>
<dbReference type="HAMAP" id="MF_01894">
    <property type="entry name" value="Smc_prok"/>
    <property type="match status" value="1"/>
</dbReference>
<dbReference type="EMBL" id="CP048222">
    <property type="protein sequence ID" value="QHT66465.1"/>
    <property type="molecule type" value="Genomic_DNA"/>
</dbReference>
<dbReference type="SUPFAM" id="SSF52540">
    <property type="entry name" value="P-loop containing nucleoside triphosphate hydrolases"/>
    <property type="match status" value="2"/>
</dbReference>